<dbReference type="Proteomes" id="UP000243502">
    <property type="component" value="Chromosome 2"/>
</dbReference>
<dbReference type="KEGG" id="pter:C2L65_21240"/>
<reference evidence="1 2" key="1">
    <citation type="submission" date="2018-01" db="EMBL/GenBank/DDBJ databases">
        <title>Species boundaries and ecological features among Paraburkholderia terrae DSMZ17804T, P. hospita DSMZ17164T and P. caribensis DSMZ13236T.</title>
        <authorList>
            <person name="Pratama A.A."/>
        </authorList>
    </citation>
    <scope>NUCLEOTIDE SEQUENCE [LARGE SCALE GENOMIC DNA]</scope>
    <source>
        <strain evidence="1 2">DSM 17804</strain>
    </source>
</reference>
<dbReference type="EMBL" id="CP026112">
    <property type="protein sequence ID" value="AUT62172.1"/>
    <property type="molecule type" value="Genomic_DNA"/>
</dbReference>
<accession>A0A2I8ES19</accession>
<sequence length="96" mass="10597">MSRAQTSELVKRAYAAGDADAAVALLDQSIALGHRRIALIRYLQAQYLEAVLDARHHEYVRGVAARMSPDTLARVVGEARVRRGRQSVDEHDECPG</sequence>
<organism evidence="1 2">
    <name type="scientific">Paraburkholderia terrae</name>
    <dbReference type="NCBI Taxonomy" id="311230"/>
    <lineage>
        <taxon>Bacteria</taxon>
        <taxon>Pseudomonadati</taxon>
        <taxon>Pseudomonadota</taxon>
        <taxon>Betaproteobacteria</taxon>
        <taxon>Burkholderiales</taxon>
        <taxon>Burkholderiaceae</taxon>
        <taxon>Paraburkholderia</taxon>
    </lineage>
</organism>
<gene>
    <name evidence="1" type="ORF">C2L65_21240</name>
</gene>
<dbReference type="AlphaFoldDB" id="A0A2I8ES19"/>
<proteinExistence type="predicted"/>
<name>A0A2I8ES19_9BURK</name>
<evidence type="ECO:0000313" key="1">
    <source>
        <dbReference type="EMBL" id="AUT62172.1"/>
    </source>
</evidence>
<dbReference type="RefSeq" id="WP_042313919.1">
    <property type="nucleotide sequence ID" value="NZ_CP026112.1"/>
</dbReference>
<protein>
    <submittedName>
        <fullName evidence="1">Uncharacterized protein</fullName>
    </submittedName>
</protein>
<evidence type="ECO:0000313" key="2">
    <source>
        <dbReference type="Proteomes" id="UP000243502"/>
    </source>
</evidence>